<gene>
    <name evidence="6" type="ORF">IX83_00515</name>
</gene>
<dbReference type="PANTHER" id="PTHR31609:SF1">
    <property type="entry name" value="CARBOHYDRATE DEACETYLASE"/>
    <property type="match status" value="1"/>
</dbReference>
<keyword evidence="5" id="KW-0119">Carbohydrate metabolism</keyword>
<keyword evidence="7" id="KW-1185">Reference proteome</keyword>
<dbReference type="OrthoDB" id="5295855at2"/>
<dbReference type="GO" id="GO:0005975">
    <property type="term" value="P:carbohydrate metabolic process"/>
    <property type="evidence" value="ECO:0007669"/>
    <property type="project" value="InterPro"/>
</dbReference>
<dbReference type="PANTHER" id="PTHR31609">
    <property type="entry name" value="YDJC DEACETYLASE FAMILY MEMBER"/>
    <property type="match status" value="1"/>
</dbReference>
<dbReference type="InterPro" id="IPR006879">
    <property type="entry name" value="YdjC-like"/>
</dbReference>
<protein>
    <recommendedName>
        <fullName evidence="8">Cellobiose phosphorylase</fullName>
    </recommendedName>
</protein>
<keyword evidence="4" id="KW-0460">Magnesium</keyword>
<proteinExistence type="predicted"/>
<dbReference type="AlphaFoldDB" id="A0A077DF01"/>
<dbReference type="GO" id="GO:0016787">
    <property type="term" value="F:hydrolase activity"/>
    <property type="evidence" value="ECO:0007669"/>
    <property type="project" value="UniProtKB-KW"/>
</dbReference>
<dbReference type="HOGENOM" id="CLU_064244_3_0_4"/>
<evidence type="ECO:0000313" key="7">
    <source>
        <dbReference type="Proteomes" id="UP000028945"/>
    </source>
</evidence>
<evidence type="ECO:0000256" key="5">
    <source>
        <dbReference type="ARBA" id="ARBA00023277"/>
    </source>
</evidence>
<dbReference type="EMBL" id="CP009238">
    <property type="protein sequence ID" value="AIL32007.1"/>
    <property type="molecule type" value="Genomic_DNA"/>
</dbReference>
<keyword evidence="3" id="KW-0378">Hydrolase</keyword>
<evidence type="ECO:0000256" key="4">
    <source>
        <dbReference type="ARBA" id="ARBA00022842"/>
    </source>
</evidence>
<dbReference type="InterPro" id="IPR011330">
    <property type="entry name" value="Glyco_hydro/deAcase_b/a-brl"/>
</dbReference>
<dbReference type="KEGG" id="bpsi:IX83_00515"/>
<name>A0A077DF01_9BURK</name>
<evidence type="ECO:0000256" key="3">
    <source>
        <dbReference type="ARBA" id="ARBA00022801"/>
    </source>
</evidence>
<dbReference type="Pfam" id="PF04794">
    <property type="entry name" value="YdjC"/>
    <property type="match status" value="1"/>
</dbReference>
<sequence length="261" mass="30228">MKLIINADDLGFNDAINEAIVLLAQKHHINACSHMVFGHLSDEHRSILTKTRETHTPKGFQYIGLHLDMTSHLVPEQHLSLPLRQLILTTFFRSLSRYSIENSIKAQLDRFEDTWNHAPDFIDGHQHVHQFAQIRHILLNECLKRYSKEKLPFIRSTRPFAHTKNAKAHIIYLLGGRQMRKLALKKGFQTNQAFGGVYHFKHCDETTLTTLWQNWITAAKTEPAIIMCHPAMNAHSSEDEISNARLLEFQFLNQHNIQDLL</sequence>
<dbReference type="GO" id="GO:0046872">
    <property type="term" value="F:metal ion binding"/>
    <property type="evidence" value="ECO:0007669"/>
    <property type="project" value="UniProtKB-KW"/>
</dbReference>
<reference evidence="6 7" key="1">
    <citation type="journal article" date="2014" name="BMC Genomics">
        <title>A genomic perspective on a new bacterial genus and species from the Alcaligenaceae family, Basilea psittacipulmonis.</title>
        <authorList>
            <person name="Whiteson K.L."/>
            <person name="Hernandez D."/>
            <person name="Lazarevic V."/>
            <person name="Gaia N."/>
            <person name="Farinelli L."/>
            <person name="Francois P."/>
            <person name="Pilo P."/>
            <person name="Frey J."/>
            <person name="Schrenzel J."/>
        </authorList>
    </citation>
    <scope>NUCLEOTIDE SEQUENCE [LARGE SCALE GENOMIC DNA]</scope>
    <source>
        <strain evidence="6 7">DSM 24701</strain>
    </source>
</reference>
<dbReference type="RefSeq" id="WP_038497915.1">
    <property type="nucleotide sequence ID" value="NZ_AFWK01000051.1"/>
</dbReference>
<evidence type="ECO:0000256" key="1">
    <source>
        <dbReference type="ARBA" id="ARBA00001946"/>
    </source>
</evidence>
<dbReference type="GO" id="GO:0019213">
    <property type="term" value="F:deacetylase activity"/>
    <property type="evidence" value="ECO:0007669"/>
    <property type="project" value="TreeGrafter"/>
</dbReference>
<comment type="cofactor">
    <cofactor evidence="1">
        <name>Mg(2+)</name>
        <dbReference type="ChEBI" id="CHEBI:18420"/>
    </cofactor>
</comment>
<organism evidence="6 7">
    <name type="scientific">Basilea psittacipulmonis DSM 24701</name>
    <dbReference type="NCBI Taxonomy" id="1072685"/>
    <lineage>
        <taxon>Bacteria</taxon>
        <taxon>Pseudomonadati</taxon>
        <taxon>Pseudomonadota</taxon>
        <taxon>Betaproteobacteria</taxon>
        <taxon>Burkholderiales</taxon>
        <taxon>Alcaligenaceae</taxon>
        <taxon>Basilea</taxon>
    </lineage>
</organism>
<accession>A0A077DF01</accession>
<evidence type="ECO:0008006" key="8">
    <source>
        <dbReference type="Google" id="ProtNLM"/>
    </source>
</evidence>
<dbReference type="CDD" id="cd10807">
    <property type="entry name" value="YdjC_like_3"/>
    <property type="match status" value="1"/>
</dbReference>
<evidence type="ECO:0000256" key="2">
    <source>
        <dbReference type="ARBA" id="ARBA00022723"/>
    </source>
</evidence>
<dbReference type="eggNOG" id="COG3394">
    <property type="taxonomic scope" value="Bacteria"/>
</dbReference>
<evidence type="ECO:0000313" key="6">
    <source>
        <dbReference type="EMBL" id="AIL32007.1"/>
    </source>
</evidence>
<dbReference type="SUPFAM" id="SSF88713">
    <property type="entry name" value="Glycoside hydrolase/deacetylase"/>
    <property type="match status" value="1"/>
</dbReference>
<keyword evidence="2" id="KW-0479">Metal-binding</keyword>
<dbReference type="Proteomes" id="UP000028945">
    <property type="component" value="Chromosome"/>
</dbReference>
<dbReference type="Gene3D" id="3.20.20.370">
    <property type="entry name" value="Glycoside hydrolase/deacetylase"/>
    <property type="match status" value="1"/>
</dbReference>